<protein>
    <submittedName>
        <fullName evidence="1">Uncharacterized protein</fullName>
    </submittedName>
</protein>
<gene>
    <name evidence="1" type="ORF">GZH47_08205</name>
</gene>
<dbReference type="AlphaFoldDB" id="A0A6C0NY20"/>
<evidence type="ECO:0000313" key="1">
    <source>
        <dbReference type="EMBL" id="QHW30836.1"/>
    </source>
</evidence>
<sequence>MVNPSTAAVIQQGLVQLEMEIAYQKAHDWNSAEQLVLLIRNVQEGIRGTIETGQYARTLSDHERDTLWSLYMNLNTYIENKGTHDLTLDEESKKSFERLEAKLRTNGWGSNIGFSSDWTDFMRRTTSFLSS</sequence>
<keyword evidence="2" id="KW-1185">Reference proteome</keyword>
<organism evidence="1 2">
    <name type="scientific">Paenibacillus rhizovicinus</name>
    <dbReference type="NCBI Taxonomy" id="2704463"/>
    <lineage>
        <taxon>Bacteria</taxon>
        <taxon>Bacillati</taxon>
        <taxon>Bacillota</taxon>
        <taxon>Bacilli</taxon>
        <taxon>Bacillales</taxon>
        <taxon>Paenibacillaceae</taxon>
        <taxon>Paenibacillus</taxon>
    </lineage>
</organism>
<reference evidence="1 2" key="1">
    <citation type="submission" date="2020-02" db="EMBL/GenBank/DDBJ databases">
        <title>Paenibacillus sp. nov., isolated from rhizosphere soil of tomato.</title>
        <authorList>
            <person name="Weon H.-Y."/>
            <person name="Lee S.A."/>
        </authorList>
    </citation>
    <scope>NUCLEOTIDE SEQUENCE [LARGE SCALE GENOMIC DNA]</scope>
    <source>
        <strain evidence="1 2">14171R-81</strain>
    </source>
</reference>
<dbReference type="KEGG" id="prz:GZH47_08205"/>
<accession>A0A6C0NY20</accession>
<proteinExistence type="predicted"/>
<evidence type="ECO:0000313" key="2">
    <source>
        <dbReference type="Proteomes" id="UP000479114"/>
    </source>
</evidence>
<dbReference type="EMBL" id="CP048286">
    <property type="protein sequence ID" value="QHW30836.1"/>
    <property type="molecule type" value="Genomic_DNA"/>
</dbReference>
<dbReference type="Proteomes" id="UP000479114">
    <property type="component" value="Chromosome"/>
</dbReference>
<dbReference type="RefSeq" id="WP_162639645.1">
    <property type="nucleotide sequence ID" value="NZ_CP048286.1"/>
</dbReference>
<name>A0A6C0NY20_9BACL</name>